<dbReference type="EMBL" id="AYZE01000014">
    <property type="protein sequence ID" value="KRM91123.1"/>
    <property type="molecule type" value="Genomic_DNA"/>
</dbReference>
<evidence type="ECO:0000313" key="15">
    <source>
        <dbReference type="EMBL" id="KRM91123.1"/>
    </source>
</evidence>
<keyword evidence="7" id="KW-0972">Capsule biogenesis/degradation</keyword>
<comment type="function">
    <text evidence="11">Required for CpsD phosphorylation. Involved in the regulation of capsular polysaccharide biosynthesis. May be part of a complex that directs the coordinated polymerization and export to the cell surface of the capsular polysaccharide.</text>
</comment>
<comment type="pathway">
    <text evidence="2">Capsule biogenesis; capsule polysaccharide biosynthesis.</text>
</comment>
<evidence type="ECO:0000256" key="2">
    <source>
        <dbReference type="ARBA" id="ARBA00005132"/>
    </source>
</evidence>
<organism evidence="15 16">
    <name type="scientific">Liquorilactobacillus cacaonum DSM 21116</name>
    <dbReference type="NCBI Taxonomy" id="1423729"/>
    <lineage>
        <taxon>Bacteria</taxon>
        <taxon>Bacillati</taxon>
        <taxon>Bacillota</taxon>
        <taxon>Bacilli</taxon>
        <taxon>Lactobacillales</taxon>
        <taxon>Lactobacillaceae</taxon>
        <taxon>Liquorilactobacillus</taxon>
    </lineage>
</organism>
<dbReference type="GO" id="GO:0004713">
    <property type="term" value="F:protein tyrosine kinase activity"/>
    <property type="evidence" value="ECO:0007669"/>
    <property type="project" value="TreeGrafter"/>
</dbReference>
<evidence type="ECO:0000313" key="16">
    <source>
        <dbReference type="Proteomes" id="UP000051131"/>
    </source>
</evidence>
<feature type="transmembrane region" description="Helical" evidence="12">
    <location>
        <begin position="24"/>
        <end position="45"/>
    </location>
</feature>
<dbReference type="PANTHER" id="PTHR32309">
    <property type="entry name" value="TYROSINE-PROTEIN KINASE"/>
    <property type="match status" value="1"/>
</dbReference>
<dbReference type="Pfam" id="PF13807">
    <property type="entry name" value="GNVR"/>
    <property type="match status" value="1"/>
</dbReference>
<sequence length="255" mass="27872">MNENINDETVIDLGRLFQLLKKGLVGIILWGIFGAIIASLVSFVFMTPKYSATTDILVNQKVDNVTAQYNVQQADLQVINTYKDVLTKPVILAPVLKLVRQTDNYQGSIGSLESAVSVSNTTNSQVVSVTVTDKNAYTASDIANAIAQVFSKKIKKMMKINNVTIVTEATPDTTPVSPNKKLNLLIGIVVGVLIGVAIIVLRDLMDTTVRDDKFLRDELGLSNLGTISHMGSKKYRKFVSVKVAQDSVGKIERRV</sequence>
<proteinExistence type="inferred from homology"/>
<dbReference type="RefSeq" id="WP_057829321.1">
    <property type="nucleotide sequence ID" value="NZ_AYZE01000014.1"/>
</dbReference>
<evidence type="ECO:0000256" key="3">
    <source>
        <dbReference type="ARBA" id="ARBA00006683"/>
    </source>
</evidence>
<evidence type="ECO:0000256" key="9">
    <source>
        <dbReference type="ARBA" id="ARBA00023136"/>
    </source>
</evidence>
<evidence type="ECO:0000256" key="6">
    <source>
        <dbReference type="ARBA" id="ARBA00022692"/>
    </source>
</evidence>
<dbReference type="InterPro" id="IPR050445">
    <property type="entry name" value="Bact_polysacc_biosynth/exp"/>
</dbReference>
<keyword evidence="5" id="KW-1003">Cell membrane</keyword>
<evidence type="ECO:0000256" key="12">
    <source>
        <dbReference type="SAM" id="Phobius"/>
    </source>
</evidence>
<dbReference type="Proteomes" id="UP000051131">
    <property type="component" value="Unassembled WGS sequence"/>
</dbReference>
<dbReference type="GO" id="GO:0005886">
    <property type="term" value="C:plasma membrane"/>
    <property type="evidence" value="ECO:0007669"/>
    <property type="project" value="UniProtKB-SubCell"/>
</dbReference>
<feature type="domain" description="Polysaccharide chain length determinant N-terminal" evidence="13">
    <location>
        <begin position="11"/>
        <end position="96"/>
    </location>
</feature>
<dbReference type="PANTHER" id="PTHR32309:SF13">
    <property type="entry name" value="FERRIC ENTEROBACTIN TRANSPORT PROTEIN FEPE"/>
    <property type="match status" value="1"/>
</dbReference>
<evidence type="ECO:0000256" key="8">
    <source>
        <dbReference type="ARBA" id="ARBA00022989"/>
    </source>
</evidence>
<evidence type="ECO:0000256" key="1">
    <source>
        <dbReference type="ARBA" id="ARBA00004651"/>
    </source>
</evidence>
<comment type="caution">
    <text evidence="15">The sequence shown here is derived from an EMBL/GenBank/DDBJ whole genome shotgun (WGS) entry which is preliminary data.</text>
</comment>
<accession>A0A0R2CU05</accession>
<comment type="subcellular location">
    <subcellularLocation>
        <location evidence="1">Cell membrane</location>
        <topology evidence="1">Multi-pass membrane protein</topology>
    </subcellularLocation>
</comment>
<keyword evidence="8 12" id="KW-1133">Transmembrane helix</keyword>
<dbReference type="PATRIC" id="fig|1423729.3.peg.1135"/>
<feature type="transmembrane region" description="Helical" evidence="12">
    <location>
        <begin position="182"/>
        <end position="201"/>
    </location>
</feature>
<dbReference type="GO" id="GO:0000271">
    <property type="term" value="P:polysaccharide biosynthetic process"/>
    <property type="evidence" value="ECO:0007669"/>
    <property type="project" value="UniProtKB-KW"/>
</dbReference>
<dbReference type="InterPro" id="IPR032807">
    <property type="entry name" value="GNVR"/>
</dbReference>
<comment type="similarity">
    <text evidence="3">Belongs to the CpsC/CapA family.</text>
</comment>
<dbReference type="STRING" id="1423729.FC80_GL001121"/>
<keyword evidence="16" id="KW-1185">Reference proteome</keyword>
<evidence type="ECO:0000256" key="7">
    <source>
        <dbReference type="ARBA" id="ARBA00022903"/>
    </source>
</evidence>
<reference evidence="15 16" key="1">
    <citation type="journal article" date="2015" name="Genome Announc.">
        <title>Expanding the biotechnology potential of lactobacilli through comparative genomics of 213 strains and associated genera.</title>
        <authorList>
            <person name="Sun Z."/>
            <person name="Harris H.M."/>
            <person name="McCann A."/>
            <person name="Guo C."/>
            <person name="Argimon S."/>
            <person name="Zhang W."/>
            <person name="Yang X."/>
            <person name="Jeffery I.B."/>
            <person name="Cooney J.C."/>
            <person name="Kagawa T.F."/>
            <person name="Liu W."/>
            <person name="Song Y."/>
            <person name="Salvetti E."/>
            <person name="Wrobel A."/>
            <person name="Rasinkangas P."/>
            <person name="Parkhill J."/>
            <person name="Rea M.C."/>
            <person name="O'Sullivan O."/>
            <person name="Ritari J."/>
            <person name="Douillard F.P."/>
            <person name="Paul Ross R."/>
            <person name="Yang R."/>
            <person name="Briner A.E."/>
            <person name="Felis G.E."/>
            <person name="de Vos W.M."/>
            <person name="Barrangou R."/>
            <person name="Klaenhammer T.R."/>
            <person name="Caufield P.W."/>
            <person name="Cui Y."/>
            <person name="Zhang H."/>
            <person name="O'Toole P.W."/>
        </authorList>
    </citation>
    <scope>NUCLEOTIDE SEQUENCE [LARGE SCALE GENOMIC DNA]</scope>
    <source>
        <strain evidence="15 16">DSM 21116</strain>
    </source>
</reference>
<keyword evidence="6 12" id="KW-0812">Transmembrane</keyword>
<dbReference type="OrthoDB" id="2360475at2"/>
<evidence type="ECO:0000256" key="5">
    <source>
        <dbReference type="ARBA" id="ARBA00022475"/>
    </source>
</evidence>
<dbReference type="Pfam" id="PF02706">
    <property type="entry name" value="Wzz"/>
    <property type="match status" value="1"/>
</dbReference>
<name>A0A0R2CU05_9LACO</name>
<protein>
    <recommendedName>
        <fullName evidence="4">Capsular polysaccharide biosynthesis protein CpsC</fullName>
    </recommendedName>
</protein>
<gene>
    <name evidence="15" type="ORF">FC80_GL001121</name>
</gene>
<feature type="domain" description="Tyrosine-protein kinase G-rich" evidence="14">
    <location>
        <begin position="151"/>
        <end position="203"/>
    </location>
</feature>
<dbReference type="AlphaFoldDB" id="A0A0R2CU05"/>
<evidence type="ECO:0000259" key="13">
    <source>
        <dbReference type="Pfam" id="PF02706"/>
    </source>
</evidence>
<keyword evidence="10" id="KW-0270">Exopolysaccharide synthesis</keyword>
<evidence type="ECO:0000256" key="4">
    <source>
        <dbReference type="ARBA" id="ARBA00020739"/>
    </source>
</evidence>
<dbReference type="InterPro" id="IPR003856">
    <property type="entry name" value="LPS_length_determ_N"/>
</dbReference>
<evidence type="ECO:0000256" key="11">
    <source>
        <dbReference type="ARBA" id="ARBA00045736"/>
    </source>
</evidence>
<keyword evidence="9 12" id="KW-0472">Membrane</keyword>
<evidence type="ECO:0000259" key="14">
    <source>
        <dbReference type="Pfam" id="PF13807"/>
    </source>
</evidence>
<evidence type="ECO:0000256" key="10">
    <source>
        <dbReference type="ARBA" id="ARBA00023169"/>
    </source>
</evidence>